<dbReference type="PANTHER" id="PTHR12919">
    <property type="entry name" value="30S RIBOSOMAL PROTEIN S16"/>
    <property type="match status" value="1"/>
</dbReference>
<dbReference type="SUPFAM" id="SSF54565">
    <property type="entry name" value="Ribosomal protein S16"/>
    <property type="match status" value="1"/>
</dbReference>
<dbReference type="PROSITE" id="PS00732">
    <property type="entry name" value="RIBOSOMAL_S16"/>
    <property type="match status" value="1"/>
</dbReference>
<evidence type="ECO:0008006" key="7">
    <source>
        <dbReference type="Google" id="ProtNLM"/>
    </source>
</evidence>
<dbReference type="GO" id="GO:0003735">
    <property type="term" value="F:structural constituent of ribosome"/>
    <property type="evidence" value="ECO:0007669"/>
    <property type="project" value="InterPro"/>
</dbReference>
<dbReference type="PANTHER" id="PTHR12919:SF39">
    <property type="entry name" value="SMALL RIBOSOMAL SUBUNIT PROTEIN BS16M_BS16C"/>
    <property type="match status" value="1"/>
</dbReference>
<dbReference type="InterPro" id="IPR000307">
    <property type="entry name" value="Ribosomal_bS16"/>
</dbReference>
<evidence type="ECO:0000313" key="6">
    <source>
        <dbReference type="Proteomes" id="UP001205105"/>
    </source>
</evidence>
<gene>
    <name evidence="5" type="ORF">COHA_003095</name>
</gene>
<evidence type="ECO:0000256" key="2">
    <source>
        <dbReference type="ARBA" id="ARBA00022980"/>
    </source>
</evidence>
<keyword evidence="3" id="KW-0687">Ribonucleoprotein</keyword>
<comment type="similarity">
    <text evidence="1">Belongs to the bacterial ribosomal protein bS16 family.</text>
</comment>
<accession>A0AAD5H882</accession>
<feature type="region of interest" description="Disordered" evidence="4">
    <location>
        <begin position="97"/>
        <end position="118"/>
    </location>
</feature>
<comment type="caution">
    <text evidence="5">The sequence shown here is derived from an EMBL/GenBank/DDBJ whole genome shotgun (WGS) entry which is preliminary data.</text>
</comment>
<dbReference type="InterPro" id="IPR023803">
    <property type="entry name" value="Ribosomal_bS16_dom_sf"/>
</dbReference>
<dbReference type="Pfam" id="PF00886">
    <property type="entry name" value="Ribosomal_S16"/>
    <property type="match status" value="1"/>
</dbReference>
<protein>
    <recommendedName>
        <fullName evidence="7">Mitochondrial ribosomal protein S16</fullName>
    </recommendedName>
</protein>
<evidence type="ECO:0000256" key="1">
    <source>
        <dbReference type="ARBA" id="ARBA00006668"/>
    </source>
</evidence>
<keyword evidence="2" id="KW-0689">Ribosomal protein</keyword>
<dbReference type="GO" id="GO:0032543">
    <property type="term" value="P:mitochondrial translation"/>
    <property type="evidence" value="ECO:0007669"/>
    <property type="project" value="TreeGrafter"/>
</dbReference>
<dbReference type="NCBIfam" id="TIGR00002">
    <property type="entry name" value="S16"/>
    <property type="match status" value="1"/>
</dbReference>
<dbReference type="GO" id="GO:0005739">
    <property type="term" value="C:mitochondrion"/>
    <property type="evidence" value="ECO:0007669"/>
    <property type="project" value="GOC"/>
</dbReference>
<dbReference type="AlphaFoldDB" id="A0AAD5H882"/>
<evidence type="ECO:0000256" key="4">
    <source>
        <dbReference type="SAM" id="MobiDB-lite"/>
    </source>
</evidence>
<proteinExistence type="inferred from homology"/>
<organism evidence="5 6">
    <name type="scientific">Chlorella ohadii</name>
    <dbReference type="NCBI Taxonomy" id="2649997"/>
    <lineage>
        <taxon>Eukaryota</taxon>
        <taxon>Viridiplantae</taxon>
        <taxon>Chlorophyta</taxon>
        <taxon>core chlorophytes</taxon>
        <taxon>Trebouxiophyceae</taxon>
        <taxon>Chlorellales</taxon>
        <taxon>Chlorellaceae</taxon>
        <taxon>Chlorella clade</taxon>
        <taxon>Chlorella</taxon>
    </lineage>
</organism>
<name>A0AAD5H882_9CHLO</name>
<dbReference type="HAMAP" id="MF_00385">
    <property type="entry name" value="Ribosomal_bS16"/>
    <property type="match status" value="1"/>
</dbReference>
<evidence type="ECO:0000256" key="3">
    <source>
        <dbReference type="ARBA" id="ARBA00023274"/>
    </source>
</evidence>
<sequence>MVVRLRLARFGRKMMLMCAAASLPPPQHLPFYRIFAADARCPRDGRHLEQLGHYDPIPGKDGNKSLGLNIERIQYWLSVGAQPSATVARLLGQAGVIPRPPPGLHKGAVKNPDKYKKK</sequence>
<keyword evidence="6" id="KW-1185">Reference proteome</keyword>
<reference evidence="5" key="1">
    <citation type="submission" date="2020-11" db="EMBL/GenBank/DDBJ databases">
        <title>Chlorella ohadii genome sequencing and assembly.</title>
        <authorList>
            <person name="Murik O."/>
            <person name="Treves H."/>
            <person name="Kedem I."/>
            <person name="Shotland Y."/>
            <person name="Kaplan A."/>
        </authorList>
    </citation>
    <scope>NUCLEOTIDE SEQUENCE</scope>
    <source>
        <strain evidence="5">1</strain>
    </source>
</reference>
<dbReference type="Gene3D" id="3.30.1320.10">
    <property type="match status" value="1"/>
</dbReference>
<evidence type="ECO:0000313" key="5">
    <source>
        <dbReference type="EMBL" id="KAI7843262.1"/>
    </source>
</evidence>
<dbReference type="EMBL" id="JADXDR010000041">
    <property type="protein sequence ID" value="KAI7843262.1"/>
    <property type="molecule type" value="Genomic_DNA"/>
</dbReference>
<dbReference type="InterPro" id="IPR020592">
    <property type="entry name" value="Ribosomal_bS16_CS"/>
</dbReference>
<dbReference type="Proteomes" id="UP001205105">
    <property type="component" value="Unassembled WGS sequence"/>
</dbReference>
<dbReference type="GO" id="GO:0015935">
    <property type="term" value="C:small ribosomal subunit"/>
    <property type="evidence" value="ECO:0007669"/>
    <property type="project" value="TreeGrafter"/>
</dbReference>